<dbReference type="KEGG" id="csd:Clst_0381"/>
<dbReference type="KEGG" id="css:Cst_c03980"/>
<name>L7VHB8_THES1</name>
<protein>
    <submittedName>
        <fullName evidence="1">Uncharacterized protein</fullName>
    </submittedName>
</protein>
<dbReference type="STRING" id="1121335.Cst_c03980"/>
<sequence length="121" mass="14182">MNKIYFAYVDEDMGGTFISAPNLKIAKKLALNDASIALYIDSYIDLKCHCVRDENNKIKKTNLPTKILTIQEILQERCHWWNCYNCEQDEYFEYAYQEIDGTDYYKCPKCGGIYYIPYAGL</sequence>
<organism evidence="1 2">
    <name type="scientific">Thermoclostridium stercorarium (strain ATCC 35414 / DSM 8532 / NCIMB 11754)</name>
    <name type="common">Clostridium stercorarium</name>
    <dbReference type="NCBI Taxonomy" id="1121335"/>
    <lineage>
        <taxon>Bacteria</taxon>
        <taxon>Bacillati</taxon>
        <taxon>Bacillota</taxon>
        <taxon>Clostridia</taxon>
        <taxon>Eubacteriales</taxon>
        <taxon>Oscillospiraceae</taxon>
        <taxon>Thermoclostridium</taxon>
    </lineage>
</organism>
<dbReference type="Proteomes" id="UP000011220">
    <property type="component" value="Chromosome"/>
</dbReference>
<gene>
    <name evidence="1" type="ordered locus">Cst_c03980</name>
</gene>
<evidence type="ECO:0000313" key="1">
    <source>
        <dbReference type="EMBL" id="AGC67420.1"/>
    </source>
</evidence>
<proteinExistence type="predicted"/>
<reference evidence="1 2" key="1">
    <citation type="journal article" date="2013" name="Genome Announc.">
        <title>Complete genome sequence of Clostridium stercorarium subsp. stercorarium strain DSM 8532, a thermophilic degrader of plant cell wall fibers.</title>
        <authorList>
            <person name="Poehlein A."/>
            <person name="Zverlov V.V."/>
            <person name="Daniel R."/>
            <person name="Schwarz W.H."/>
            <person name="Liebl W."/>
        </authorList>
    </citation>
    <scope>NUCLEOTIDE SEQUENCE [LARGE SCALE GENOMIC DNA]</scope>
    <source>
        <strain evidence="2">ATCC 35414 / DSM 8532 / NCIMB 11754</strain>
    </source>
</reference>
<dbReference type="AlphaFoldDB" id="L7VHB8"/>
<accession>L7VHB8</accession>
<evidence type="ECO:0000313" key="2">
    <source>
        <dbReference type="Proteomes" id="UP000011220"/>
    </source>
</evidence>
<keyword evidence="2" id="KW-1185">Reference proteome</keyword>
<dbReference type="RefSeq" id="WP_015358117.1">
    <property type="nucleotide sequence ID" value="NC_020134.1"/>
</dbReference>
<dbReference type="EMBL" id="CP004044">
    <property type="protein sequence ID" value="AGC67420.1"/>
    <property type="molecule type" value="Genomic_DNA"/>
</dbReference>